<dbReference type="VEuPathDB" id="PlasmoDB:PfCD01_040029400"/>
<feature type="region of interest" description="Disordered" evidence="2">
    <location>
        <begin position="1468"/>
        <end position="1519"/>
    </location>
</feature>
<feature type="region of interest" description="Disordered" evidence="2">
    <location>
        <begin position="28"/>
        <end position="65"/>
    </location>
</feature>
<feature type="compositionally biased region" description="Low complexity" evidence="2">
    <location>
        <begin position="1493"/>
        <end position="1516"/>
    </location>
</feature>
<dbReference type="VEuPathDB" id="PlasmoDB:PF3D7_0424200"/>
<evidence type="ECO:0000256" key="4">
    <source>
        <dbReference type="SAM" id="SignalP"/>
    </source>
</evidence>
<feature type="coiled-coil region" evidence="1">
    <location>
        <begin position="887"/>
        <end position="917"/>
    </location>
</feature>
<keyword evidence="1" id="KW-0175">Coiled coil</keyword>
<feature type="coiled-coil region" evidence="1">
    <location>
        <begin position="748"/>
        <end position="825"/>
    </location>
</feature>
<feature type="coiled-coil region" evidence="1">
    <location>
        <begin position="1329"/>
        <end position="1396"/>
    </location>
</feature>
<dbReference type="VEuPathDB" id="PlasmoDB:PfSD01_070039800"/>
<protein>
    <submittedName>
        <fullName evidence="5">Reticulocyte binding protein-like protein 4</fullName>
    </submittedName>
</protein>
<dbReference type="VEuPathDB" id="PlasmoDB:PfDd2_040029200"/>
<feature type="compositionally biased region" description="Basic and acidic residues" evidence="2">
    <location>
        <begin position="1572"/>
        <end position="1582"/>
    </location>
</feature>
<name>Q8MWP1_PLAFA</name>
<feature type="compositionally biased region" description="Basic and acidic residues" evidence="2">
    <location>
        <begin position="28"/>
        <end position="40"/>
    </location>
</feature>
<proteinExistence type="predicted"/>
<dbReference type="VEuPathDB" id="PlasmoDB:PfNF166_040029600"/>
<evidence type="ECO:0000256" key="3">
    <source>
        <dbReference type="SAM" id="Phobius"/>
    </source>
</evidence>
<sequence>MNKNILWITFFYFLFFLLDMYQGNDAIPSKEKKNDPEADSKNSQNQHDINKTHHTNNNYDLNIKDKDEKKRKNDNLINNYDYSLLKLSYNKNQDIYKNIQNGQKLKTDIILNSFVQINSSNILMDEIENYVKKYTESNRIMYLQFKYIYLQSLNITVSFVPPNSPFRSYYDKNLNKDINETCHSIQTLLNNLISSKIIFKMLETTKEQILLLWNNKKISQQNYNQENQEKSKMIDSENEKLEKYTNKFEHNIKPHIEDIEKKVNEYINNSDCHLTCSKYKTIINNYIDEIITTNTNIYENKYNLPQERIIKNYNHNGINNDDNFIEYNILNADPDLRSHFITLLVSRKQLIYIEYIYFINKHIVNKIQENFKLNQNKYIHFINSNNAVNAAKEYEYIIKYYTTFKYLQTLNKSLYDSIYKHKINNYSHNIEDLINQLQHKINNLMIISFDKNKSSDLMLQCTNIKKYTDDICLSIKPKALEVEYLRNINKHINKNEFLNKFMQNETFKKNIDDKIKEMNNIYDNIYIILKQKFLNKLNEIIQNHKNKQETKLNTTTIQELLQLLKDIKEIQTKQIDTKINTFNMYYNDIQQIKIKINQNEKEIKKVLPQLYIPKNEQEYIQIYKNELKDRIKETQTKINLFKQILELKEKEHYITNKHTYLNFTHKTIQQILQQQYKNNTQEKNTLAQFLYNADIKKYIDELIPITQQIQTKMYTTNNIEHIKQILINYIQECKPIQNISEHTIYTLYQEIKTNLENIEQKIMQNIQQTTNRLKINIKKIFDQINQKYDDLTKNINQMNDEKIGLRQMENRLKGKYEEIKKANLQDRDIKYIVQNNDANINNNNNNNIIIINGNNQTGDYNHILFDYTHLWDNAQFTRTKENINNLKDNIQININNIKSIIRNLQNELNNYNTLKSNSIHIYDKIHTLEELKILTQEINDKNVIRKIYDIETIYQNDLHNIEEIIKNITSIYYKINILNILIICIKQTYNNNKSIESLKLKINNLTNSTQEYINQIKAIPTNLLPEHIKQKSVSELNIYMKQIYDKLNEHVINNLYTKSKDSLQFYINEKNYNNNHDDHNDDHNDVYNDIKENEIYKNNKLYECIQIKKDVDELYNIYDQLFKNISQNYNNHSLSFVHSINNHMLSIFQDTKYGKHKNQQILSDIENIIKQNEHTESYKNLDTSNIQLIKEQIKYFLQIFHILQENITTFENQYKDLIIKMNHKINNNLKDITHIVINDNNTLQEQNRIYNELQNKIKQIKNVSDVFTHNINYSQQILNYSQAQNSFFNIFMKFQNINNDINSKRYNVQKKITEIINSYDIINYNKNNIKDIYQQFKNIQQQLNTTETQLNHIKQNINHFKYFYESHQTISIVKNMQNEKLKIQEFNKKIQHFKEETQIMINKLIQPSHIHLHKMKLPITQQQLNTILHRNEQTKNATRSYNMNEEENEMGYGITNKRKNSETNDMINTTIGDKTNVLKNDDQERGKRGTSRNNNIHTNENNINNEHTNENNINNEHTNEKNINNEHANEKNIYNEHTNENNINYEHPNNYQQKNDEKISLQHKTINTSQRTIDDSNMDRNNRYNTSSQQKNNLHTNNNSNSRYNNNHDKQNEHKYNQGKSSGKDNAYYRIFYAGGITAVLLLCSSTAFFFIKNSNEPHHIFNIFQKEFSEADNAHSEEKEEYLPVYFDEVEDEVEDEDENEVENENEDFNDI</sequence>
<dbReference type="VEuPathDB" id="PlasmoDB:PfSN01_040028700"/>
<feature type="compositionally biased region" description="Basic and acidic residues" evidence="2">
    <location>
        <begin position="1606"/>
        <end position="1616"/>
    </location>
</feature>
<evidence type="ECO:0000256" key="1">
    <source>
        <dbReference type="SAM" id="Coils"/>
    </source>
</evidence>
<accession>Q8MWP1</accession>
<feature type="region of interest" description="Disordered" evidence="2">
    <location>
        <begin position="1567"/>
        <end position="1622"/>
    </location>
</feature>
<keyword evidence="3" id="KW-0812">Transmembrane</keyword>
<dbReference type="VEuPathDB" id="PlasmoDB:PfIT_040028700"/>
<feature type="transmembrane region" description="Helical" evidence="3">
    <location>
        <begin position="1631"/>
        <end position="1652"/>
    </location>
</feature>
<dbReference type="VEuPathDB" id="PlasmoDB:PfKH02_040029600"/>
<dbReference type="VEuPathDB" id="PlasmoDB:PfHB3_040027600"/>
<feature type="region of interest" description="Disordered" evidence="2">
    <location>
        <begin position="1694"/>
        <end position="1713"/>
    </location>
</feature>
<feature type="chain" id="PRO_5004310972" evidence="4">
    <location>
        <begin position="27"/>
        <end position="1713"/>
    </location>
</feature>
<feature type="coiled-coil region" evidence="1">
    <location>
        <begin position="624"/>
        <end position="651"/>
    </location>
</feature>
<dbReference type="VEuPathDB" id="PlasmoDB:PfKE01_040030700"/>
<feature type="signal peptide" evidence="4">
    <location>
        <begin position="1"/>
        <end position="26"/>
    </location>
</feature>
<dbReference type="EMBL" id="AF420310">
    <property type="protein sequence ID" value="AAM47175.1"/>
    <property type="molecule type" value="Genomic_DNA"/>
</dbReference>
<keyword evidence="3" id="KW-1133">Transmembrane helix</keyword>
<dbReference type="VEuPathDB" id="PlasmoDB:Pf7G8-2_000116400"/>
<keyword evidence="3" id="KW-0472">Membrane</keyword>
<dbReference type="VEuPathDB" id="PlasmoDB:Pf7G8_040028500"/>
<dbReference type="SUPFAM" id="SSF48371">
    <property type="entry name" value="ARM repeat"/>
    <property type="match status" value="1"/>
</dbReference>
<gene>
    <name evidence="5" type="primary">rh4</name>
</gene>
<dbReference type="VEuPathDB" id="PlasmoDB:PfNF135_040029000"/>
<organism evidence="5">
    <name type="scientific">Plasmodium falciparum</name>
    <name type="common">malaria parasite P. falciparum</name>
    <dbReference type="NCBI Taxonomy" id="5833"/>
    <lineage>
        <taxon>Eukaryota</taxon>
        <taxon>Sar</taxon>
        <taxon>Alveolata</taxon>
        <taxon>Apicomplexa</taxon>
        <taxon>Aconoidasida</taxon>
        <taxon>Haemosporida</taxon>
        <taxon>Plasmodiidae</taxon>
        <taxon>Plasmodium</taxon>
        <taxon>Plasmodium (Laverania)</taxon>
    </lineage>
</organism>
<feature type="coiled-coil region" evidence="1">
    <location>
        <begin position="220"/>
        <end position="247"/>
    </location>
</feature>
<dbReference type="VEuPathDB" id="PlasmoDB:PfGN01_040029300"/>
<dbReference type="VEuPathDB" id="PlasmoDB:PfKH01_040030600"/>
<dbReference type="VEuPathDB" id="PlasmoDB:PfTG01_040030000"/>
<dbReference type="VEuPathDB" id="PlasmoDB:PfNF54_040029600"/>
<dbReference type="VEuPathDB" id="PlasmoDB:PfGA01_040028600"/>
<dbReference type="VEuPathDB" id="PlasmoDB:PfML01_040030700"/>
<evidence type="ECO:0000256" key="2">
    <source>
        <dbReference type="SAM" id="MobiDB-lite"/>
    </source>
</evidence>
<feature type="compositionally biased region" description="Low complexity" evidence="2">
    <location>
        <begin position="1592"/>
        <end position="1605"/>
    </location>
</feature>
<dbReference type="VEuPathDB" id="PlasmoDB:PfGB4_040028900"/>
<dbReference type="InterPro" id="IPR016024">
    <property type="entry name" value="ARM-type_fold"/>
</dbReference>
<reference evidence="5" key="1">
    <citation type="journal article" date="2002" name="Mol. Biochem. Parasitol.">
        <title>Gene structure and expression of a Plasmodium falciparum 220-kDa protein homologous to the Plasmodium vivax reticulocyte binding proteins.</title>
        <authorList>
            <person name="Kaneko O."/>
            <person name="Mu J."/>
            <person name="Tsuboi T."/>
            <person name="Su X."/>
            <person name="Torii M."/>
        </authorList>
    </citation>
    <scope>NUCLEOTIDE SEQUENCE</scope>
    <source>
        <strain evidence="5">Honduras I/CDC</strain>
    </source>
</reference>
<evidence type="ECO:0000313" key="5">
    <source>
        <dbReference type="EMBL" id="AAM47175.1"/>
    </source>
</evidence>
<keyword evidence="4" id="KW-0732">Signal</keyword>